<keyword evidence="3" id="KW-1185">Reference proteome</keyword>
<dbReference type="EMBL" id="FMUQ01000006">
    <property type="protein sequence ID" value="SCX94668.1"/>
    <property type="molecule type" value="Genomic_DNA"/>
</dbReference>
<dbReference type="RefSeq" id="WP_090654669.1">
    <property type="nucleotide sequence ID" value="NZ_CP015031.1"/>
</dbReference>
<sequence length="233" mass="26588">MRTCKSGFATQMIVFIIAGLAVSTMLFTDDQLHYHRGIMAQRSAYVSQMAQLQNLAIEQMPVICQQISDGLPDNTASYTLPISLSTSSSNKSAVEISHFLRCRRYSLLATKPTKKFESYSTAVNEENIELFRHRFNQSYINEDTGQKVFLYWLDETTESLILSGDTNAVVIAKEPLKIEGKGRLRGVVISDYPVELEGVQLSYNKYVMDFIYREFSLWKLAERSWSDFDAENN</sequence>
<keyword evidence="1" id="KW-0472">Membrane</keyword>
<reference evidence="2 3" key="1">
    <citation type="submission" date="2016-10" db="EMBL/GenBank/DDBJ databases">
        <authorList>
            <person name="Varghese N."/>
            <person name="Submissions S."/>
        </authorList>
    </citation>
    <scope>NUCLEOTIDE SEQUENCE [LARGE SCALE GENOMIC DNA]</scope>
    <source>
        <strain evidence="2 3">DSM 22022</strain>
    </source>
</reference>
<dbReference type="Proteomes" id="UP000199588">
    <property type="component" value="Unassembled WGS sequence"/>
</dbReference>
<dbReference type="InterPro" id="IPR022543">
    <property type="entry name" value="DUF2572"/>
</dbReference>
<keyword evidence="1" id="KW-1133">Transmembrane helix</keyword>
<dbReference type="Pfam" id="PF10833">
    <property type="entry name" value="DUF2572"/>
    <property type="match status" value="1"/>
</dbReference>
<protein>
    <submittedName>
        <fullName evidence="2">Uncharacterized protein</fullName>
    </submittedName>
</protein>
<evidence type="ECO:0000313" key="2">
    <source>
        <dbReference type="EMBL" id="SCX94668.1"/>
    </source>
</evidence>
<name>A0A1G5BX07_9PAST</name>
<keyword evidence="1" id="KW-0812">Transmembrane</keyword>
<evidence type="ECO:0000256" key="1">
    <source>
        <dbReference type="SAM" id="Phobius"/>
    </source>
</evidence>
<accession>A0A1G5BX07</accession>
<feature type="transmembrane region" description="Helical" evidence="1">
    <location>
        <begin position="7"/>
        <end position="27"/>
    </location>
</feature>
<evidence type="ECO:0000313" key="3">
    <source>
        <dbReference type="Proteomes" id="UP000199588"/>
    </source>
</evidence>
<organism evidence="2 3">
    <name type="scientific">Basfia succiniciproducens</name>
    <dbReference type="NCBI Taxonomy" id="653940"/>
    <lineage>
        <taxon>Bacteria</taxon>
        <taxon>Pseudomonadati</taxon>
        <taxon>Pseudomonadota</taxon>
        <taxon>Gammaproteobacteria</taxon>
        <taxon>Pasteurellales</taxon>
        <taxon>Pasteurellaceae</taxon>
        <taxon>Basfia</taxon>
    </lineage>
</organism>
<comment type="caution">
    <text evidence="2">The sequence shown here is derived from an EMBL/GenBank/DDBJ whole genome shotgun (WGS) entry which is preliminary data.</text>
</comment>
<gene>
    <name evidence="2" type="ORF">SAMN02910354_00905</name>
</gene>
<proteinExistence type="predicted"/>